<evidence type="ECO:0000313" key="1">
    <source>
        <dbReference type="EMBL" id="KAL1595539.1"/>
    </source>
</evidence>
<comment type="caution">
    <text evidence="1">The sequence shown here is derived from an EMBL/GenBank/DDBJ whole genome shotgun (WGS) entry which is preliminary data.</text>
</comment>
<gene>
    <name evidence="1" type="ORF">SLS59_008176</name>
</gene>
<keyword evidence="2" id="KW-1185">Reference proteome</keyword>
<proteinExistence type="predicted"/>
<protein>
    <submittedName>
        <fullName evidence="1">Uncharacterized protein</fullName>
    </submittedName>
</protein>
<sequence length="64" mass="7449">MWADTEEQNLSGNMNLPDPTQIFNKREIEGLYEFHMDNKLKLNITISAPTDAAQEIIEWIANRE</sequence>
<dbReference type="Proteomes" id="UP001521222">
    <property type="component" value="Unassembled WGS sequence"/>
</dbReference>
<name>A0ABR3QTR4_9PLEO</name>
<accession>A0ABR3QTR4</accession>
<evidence type="ECO:0000313" key="2">
    <source>
        <dbReference type="Proteomes" id="UP001521222"/>
    </source>
</evidence>
<reference evidence="1 2" key="1">
    <citation type="submission" date="2024-02" db="EMBL/GenBank/DDBJ databases">
        <title>De novo assembly and annotation of 12 fungi associated with fruit tree decline syndrome in Ontario, Canada.</title>
        <authorList>
            <person name="Sulman M."/>
            <person name="Ellouze W."/>
            <person name="Ilyukhin E."/>
        </authorList>
    </citation>
    <scope>NUCLEOTIDE SEQUENCE [LARGE SCALE GENOMIC DNA]</scope>
    <source>
        <strain evidence="1 2">M97-236</strain>
    </source>
</reference>
<dbReference type="EMBL" id="JAKIXB020000031">
    <property type="protein sequence ID" value="KAL1595539.1"/>
    <property type="molecule type" value="Genomic_DNA"/>
</dbReference>
<organism evidence="1 2">
    <name type="scientific">Nothophoma quercina</name>
    <dbReference type="NCBI Taxonomy" id="749835"/>
    <lineage>
        <taxon>Eukaryota</taxon>
        <taxon>Fungi</taxon>
        <taxon>Dikarya</taxon>
        <taxon>Ascomycota</taxon>
        <taxon>Pezizomycotina</taxon>
        <taxon>Dothideomycetes</taxon>
        <taxon>Pleosporomycetidae</taxon>
        <taxon>Pleosporales</taxon>
        <taxon>Pleosporineae</taxon>
        <taxon>Didymellaceae</taxon>
        <taxon>Nothophoma</taxon>
    </lineage>
</organism>